<dbReference type="InterPro" id="IPR009061">
    <property type="entry name" value="DNA-bd_dom_put_sf"/>
</dbReference>
<protein>
    <submittedName>
        <fullName evidence="1">Uncharacterized protein</fullName>
    </submittedName>
</protein>
<dbReference type="Proteomes" id="UP000219374">
    <property type="component" value="Unassembled WGS sequence"/>
</dbReference>
<dbReference type="SUPFAM" id="SSF46955">
    <property type="entry name" value="Putative DNA-binding domain"/>
    <property type="match status" value="1"/>
</dbReference>
<dbReference type="AlphaFoldDB" id="A0A286D9J2"/>
<evidence type="ECO:0000313" key="1">
    <source>
        <dbReference type="EMBL" id="SOD55310.1"/>
    </source>
</evidence>
<keyword evidence="2" id="KW-1185">Reference proteome</keyword>
<proteinExistence type="predicted"/>
<organism evidence="1 2">
    <name type="scientific">Pseudoxanthomonas wuyuanensis</name>
    <dbReference type="NCBI Taxonomy" id="1073196"/>
    <lineage>
        <taxon>Bacteria</taxon>
        <taxon>Pseudomonadati</taxon>
        <taxon>Pseudomonadota</taxon>
        <taxon>Gammaproteobacteria</taxon>
        <taxon>Lysobacterales</taxon>
        <taxon>Lysobacteraceae</taxon>
        <taxon>Pseudoxanthomonas</taxon>
    </lineage>
</organism>
<dbReference type="OrthoDB" id="4701032at2"/>
<reference evidence="1 2" key="1">
    <citation type="submission" date="2017-09" db="EMBL/GenBank/DDBJ databases">
        <authorList>
            <person name="Ehlers B."/>
            <person name="Leendertz F.H."/>
        </authorList>
    </citation>
    <scope>NUCLEOTIDE SEQUENCE [LARGE SCALE GENOMIC DNA]</scope>
    <source>
        <strain evidence="1 2">CGMCC 1.10978</strain>
    </source>
</reference>
<dbReference type="RefSeq" id="WP_141400805.1">
    <property type="nucleotide sequence ID" value="NZ_OCND01000006.1"/>
</dbReference>
<dbReference type="EMBL" id="OCND01000006">
    <property type="protein sequence ID" value="SOD55310.1"/>
    <property type="molecule type" value="Genomic_DNA"/>
</dbReference>
<dbReference type="Gene3D" id="1.10.10.10">
    <property type="entry name" value="Winged helix-like DNA-binding domain superfamily/Winged helix DNA-binding domain"/>
    <property type="match status" value="1"/>
</dbReference>
<dbReference type="InterPro" id="IPR036388">
    <property type="entry name" value="WH-like_DNA-bd_sf"/>
</dbReference>
<accession>A0A286D9J2</accession>
<evidence type="ECO:0000313" key="2">
    <source>
        <dbReference type="Proteomes" id="UP000219374"/>
    </source>
</evidence>
<name>A0A286D9J2_9GAMM</name>
<sequence length="137" mass="14869">MHEGLPIGTAAQQLGIAPGTLRRWVREGCPVAARGRRGRGHAVLIDPDAVLQWRGAGERERLLLELAGAIPGLLAEAAVESLRQAEGLDKRRLAGTLAATWYLSTTTLLDHLRMTCPAVPDLAEVPEQIERLKKIAR</sequence>
<gene>
    <name evidence="1" type="ORF">SAMN06296416_106280</name>
</gene>